<evidence type="ECO:0000313" key="3">
    <source>
        <dbReference type="Proteomes" id="UP000828390"/>
    </source>
</evidence>
<organism evidence="2 3">
    <name type="scientific">Dreissena polymorpha</name>
    <name type="common">Zebra mussel</name>
    <name type="synonym">Mytilus polymorpha</name>
    <dbReference type="NCBI Taxonomy" id="45954"/>
    <lineage>
        <taxon>Eukaryota</taxon>
        <taxon>Metazoa</taxon>
        <taxon>Spiralia</taxon>
        <taxon>Lophotrochozoa</taxon>
        <taxon>Mollusca</taxon>
        <taxon>Bivalvia</taxon>
        <taxon>Autobranchia</taxon>
        <taxon>Heteroconchia</taxon>
        <taxon>Euheterodonta</taxon>
        <taxon>Imparidentia</taxon>
        <taxon>Neoheterodontei</taxon>
        <taxon>Myida</taxon>
        <taxon>Dreissenoidea</taxon>
        <taxon>Dreissenidae</taxon>
        <taxon>Dreissena</taxon>
    </lineage>
</organism>
<evidence type="ECO:0000313" key="2">
    <source>
        <dbReference type="EMBL" id="KAH3858136.1"/>
    </source>
</evidence>
<reference evidence="2" key="2">
    <citation type="submission" date="2020-11" db="EMBL/GenBank/DDBJ databases">
        <authorList>
            <person name="McCartney M.A."/>
            <person name="Auch B."/>
            <person name="Kono T."/>
            <person name="Mallez S."/>
            <person name="Becker A."/>
            <person name="Gohl D.M."/>
            <person name="Silverstein K.A.T."/>
            <person name="Koren S."/>
            <person name="Bechman K.B."/>
            <person name="Herman A."/>
            <person name="Abrahante J.E."/>
            <person name="Garbe J."/>
        </authorList>
    </citation>
    <scope>NUCLEOTIDE SEQUENCE</scope>
    <source>
        <strain evidence="2">Duluth1</strain>
        <tissue evidence="2">Whole animal</tissue>
    </source>
</reference>
<feature type="domain" description="C2H2-type" evidence="1">
    <location>
        <begin position="12"/>
        <end position="32"/>
    </location>
</feature>
<keyword evidence="3" id="KW-1185">Reference proteome</keyword>
<comment type="caution">
    <text evidence="2">The sequence shown here is derived from an EMBL/GenBank/DDBJ whole genome shotgun (WGS) entry which is preliminary data.</text>
</comment>
<name>A0A9D4R7Q2_DREPO</name>
<dbReference type="Pfam" id="PF12874">
    <property type="entry name" value="zf-met"/>
    <property type="match status" value="1"/>
</dbReference>
<gene>
    <name evidence="2" type="ORF">DPMN_100756</name>
</gene>
<sequence>MRDHVPADRVPFYCTLCNFRCQDAATLKSHIQRYKRHQREEAMAGGKHYLTWLQKAEYPIFVGDSDIIRLSREES</sequence>
<accession>A0A9D4R7Q2</accession>
<reference evidence="2" key="1">
    <citation type="journal article" date="2019" name="bioRxiv">
        <title>The Genome of the Zebra Mussel, Dreissena polymorpha: A Resource for Invasive Species Research.</title>
        <authorList>
            <person name="McCartney M.A."/>
            <person name="Auch B."/>
            <person name="Kono T."/>
            <person name="Mallez S."/>
            <person name="Zhang Y."/>
            <person name="Obille A."/>
            <person name="Becker A."/>
            <person name="Abrahante J.E."/>
            <person name="Garbe J."/>
            <person name="Badalamenti J.P."/>
            <person name="Herman A."/>
            <person name="Mangelson H."/>
            <person name="Liachko I."/>
            <person name="Sullivan S."/>
            <person name="Sone E.D."/>
            <person name="Koren S."/>
            <person name="Silverstein K.A.T."/>
            <person name="Beckman K.B."/>
            <person name="Gohl D.M."/>
        </authorList>
    </citation>
    <scope>NUCLEOTIDE SEQUENCE</scope>
    <source>
        <strain evidence="2">Duluth1</strain>
        <tissue evidence="2">Whole animal</tissue>
    </source>
</reference>
<dbReference type="Proteomes" id="UP000828390">
    <property type="component" value="Unassembled WGS sequence"/>
</dbReference>
<dbReference type="AlphaFoldDB" id="A0A9D4R7Q2"/>
<dbReference type="SUPFAM" id="SSF57667">
    <property type="entry name" value="beta-beta-alpha zinc fingers"/>
    <property type="match status" value="1"/>
</dbReference>
<dbReference type="InterPro" id="IPR013087">
    <property type="entry name" value="Znf_C2H2_type"/>
</dbReference>
<dbReference type="InterPro" id="IPR036236">
    <property type="entry name" value="Znf_C2H2_sf"/>
</dbReference>
<dbReference type="EMBL" id="JAIWYP010000003">
    <property type="protein sequence ID" value="KAH3858136.1"/>
    <property type="molecule type" value="Genomic_DNA"/>
</dbReference>
<protein>
    <recommendedName>
        <fullName evidence="1">C2H2-type domain-containing protein</fullName>
    </recommendedName>
</protein>
<proteinExistence type="predicted"/>
<evidence type="ECO:0000259" key="1">
    <source>
        <dbReference type="Pfam" id="PF12874"/>
    </source>
</evidence>